<dbReference type="InterPro" id="IPR050219">
    <property type="entry name" value="DnaG_primase"/>
</dbReference>
<feature type="domain" description="Toprim" evidence="15">
    <location>
        <begin position="258"/>
        <end position="339"/>
    </location>
</feature>
<name>A0A4Y7RTI3_9FIRM</name>
<dbReference type="InterPro" id="IPR036977">
    <property type="entry name" value="DNA_primase_Znf_CHC2"/>
</dbReference>
<dbReference type="PIRSF" id="PIRSF002811">
    <property type="entry name" value="DnaG"/>
    <property type="match status" value="1"/>
</dbReference>
<dbReference type="PANTHER" id="PTHR30313:SF2">
    <property type="entry name" value="DNA PRIMASE"/>
    <property type="match status" value="1"/>
</dbReference>
<dbReference type="Pfam" id="PF01807">
    <property type="entry name" value="Zn_ribbon_DnaG"/>
    <property type="match status" value="1"/>
</dbReference>
<dbReference type="Proteomes" id="UP000297597">
    <property type="component" value="Unassembled WGS sequence"/>
</dbReference>
<evidence type="ECO:0000313" key="17">
    <source>
        <dbReference type="Proteomes" id="UP000297597"/>
    </source>
</evidence>
<dbReference type="PROSITE" id="PS50880">
    <property type="entry name" value="TOPRIM"/>
    <property type="match status" value="1"/>
</dbReference>
<evidence type="ECO:0000313" key="16">
    <source>
        <dbReference type="EMBL" id="TEB11557.1"/>
    </source>
</evidence>
<keyword evidence="5 12" id="KW-0235">DNA replication</keyword>
<comment type="cofactor">
    <cofactor evidence="12 13 14">
        <name>Zn(2+)</name>
        <dbReference type="ChEBI" id="CHEBI:29105"/>
    </cofactor>
    <text evidence="12 13 14">Binds 1 zinc ion per monomer.</text>
</comment>
<accession>A0A4Y7RTI3</accession>
<dbReference type="Pfam" id="PF13155">
    <property type="entry name" value="Toprim_2"/>
    <property type="match status" value="1"/>
</dbReference>
<protein>
    <recommendedName>
        <fullName evidence="12 13">DNA primase</fullName>
        <ecNumber evidence="12">2.7.7.101</ecNumber>
    </recommendedName>
</protein>
<dbReference type="RefSeq" id="WP_134213450.1">
    <property type="nucleotide sequence ID" value="NZ_QFFZ01000013.1"/>
</dbReference>
<dbReference type="GO" id="GO:0003677">
    <property type="term" value="F:DNA binding"/>
    <property type="evidence" value="ECO:0007669"/>
    <property type="project" value="UniProtKB-KW"/>
</dbReference>
<dbReference type="InterPro" id="IPR016136">
    <property type="entry name" value="DNA_helicase_N/primase_C"/>
</dbReference>
<dbReference type="NCBIfam" id="TIGR01391">
    <property type="entry name" value="dnaG"/>
    <property type="match status" value="1"/>
</dbReference>
<dbReference type="Gene3D" id="3.40.1360.10">
    <property type="match status" value="1"/>
</dbReference>
<comment type="subunit">
    <text evidence="12">Monomer. Interacts with DnaB.</text>
</comment>
<evidence type="ECO:0000256" key="12">
    <source>
        <dbReference type="HAMAP-Rule" id="MF_00974"/>
    </source>
</evidence>
<evidence type="ECO:0000256" key="5">
    <source>
        <dbReference type="ARBA" id="ARBA00022705"/>
    </source>
</evidence>
<evidence type="ECO:0000256" key="4">
    <source>
        <dbReference type="ARBA" id="ARBA00022695"/>
    </source>
</evidence>
<evidence type="ECO:0000256" key="10">
    <source>
        <dbReference type="ARBA" id="ARBA00023125"/>
    </source>
</evidence>
<dbReference type="SMART" id="SM00493">
    <property type="entry name" value="TOPRIM"/>
    <property type="match status" value="1"/>
</dbReference>
<dbReference type="InterPro" id="IPR030846">
    <property type="entry name" value="DnaG_bac"/>
</dbReference>
<dbReference type="InterPro" id="IPR006171">
    <property type="entry name" value="TOPRIM_dom"/>
</dbReference>
<dbReference type="GO" id="GO:0000428">
    <property type="term" value="C:DNA-directed RNA polymerase complex"/>
    <property type="evidence" value="ECO:0007669"/>
    <property type="project" value="UniProtKB-KW"/>
</dbReference>
<evidence type="ECO:0000256" key="3">
    <source>
        <dbReference type="ARBA" id="ARBA00022679"/>
    </source>
</evidence>
<keyword evidence="7 12" id="KW-0863">Zinc-finger</keyword>
<dbReference type="SUPFAM" id="SSF56731">
    <property type="entry name" value="DNA primase core"/>
    <property type="match status" value="1"/>
</dbReference>
<keyword evidence="11 12" id="KW-0804">Transcription</keyword>
<keyword evidence="6 12" id="KW-0479">Metal-binding</keyword>
<dbReference type="EC" id="2.7.7.101" evidence="12"/>
<evidence type="ECO:0000256" key="7">
    <source>
        <dbReference type="ARBA" id="ARBA00022771"/>
    </source>
</evidence>
<dbReference type="InterPro" id="IPR002694">
    <property type="entry name" value="Znf_CHC2"/>
</dbReference>
<dbReference type="GO" id="GO:0008270">
    <property type="term" value="F:zinc ion binding"/>
    <property type="evidence" value="ECO:0007669"/>
    <property type="project" value="UniProtKB-UniRule"/>
</dbReference>
<keyword evidence="17" id="KW-1185">Reference proteome</keyword>
<dbReference type="GO" id="GO:0005737">
    <property type="term" value="C:cytoplasm"/>
    <property type="evidence" value="ECO:0007669"/>
    <property type="project" value="TreeGrafter"/>
</dbReference>
<evidence type="ECO:0000256" key="8">
    <source>
        <dbReference type="ARBA" id="ARBA00022833"/>
    </source>
</evidence>
<dbReference type="FunFam" id="3.90.980.10:FF:000001">
    <property type="entry name" value="DNA primase"/>
    <property type="match status" value="1"/>
</dbReference>
<dbReference type="InterPro" id="IPR006295">
    <property type="entry name" value="DNA_primase_DnaG"/>
</dbReference>
<dbReference type="Gene3D" id="1.10.860.10">
    <property type="entry name" value="DNAb Helicase, Chain A"/>
    <property type="match status" value="1"/>
</dbReference>
<evidence type="ECO:0000256" key="9">
    <source>
        <dbReference type="ARBA" id="ARBA00022842"/>
    </source>
</evidence>
<keyword evidence="3 12" id="KW-0808">Transferase</keyword>
<evidence type="ECO:0000256" key="6">
    <source>
        <dbReference type="ARBA" id="ARBA00022723"/>
    </source>
</evidence>
<evidence type="ECO:0000256" key="11">
    <source>
        <dbReference type="ARBA" id="ARBA00023163"/>
    </source>
</evidence>
<dbReference type="OrthoDB" id="9803773at2"/>
<reference evidence="16 17" key="1">
    <citation type="journal article" date="2018" name="Environ. Microbiol.">
        <title>Novel energy conservation strategies and behaviour of Pelotomaculum schinkii driving syntrophic propionate catabolism.</title>
        <authorList>
            <person name="Hidalgo-Ahumada C.A.P."/>
            <person name="Nobu M.K."/>
            <person name="Narihiro T."/>
            <person name="Tamaki H."/>
            <person name="Liu W.T."/>
            <person name="Kamagata Y."/>
            <person name="Stams A.J.M."/>
            <person name="Imachi H."/>
            <person name="Sousa D.Z."/>
        </authorList>
    </citation>
    <scope>NUCLEOTIDE SEQUENCE [LARGE SCALE GENOMIC DNA]</scope>
    <source>
        <strain evidence="16 17">MGP</strain>
    </source>
</reference>
<dbReference type="SMART" id="SM00400">
    <property type="entry name" value="ZnF_CHCC"/>
    <property type="match status" value="1"/>
</dbReference>
<dbReference type="AlphaFoldDB" id="A0A4Y7RTI3"/>
<keyword evidence="10 12" id="KW-0238">DNA-binding</keyword>
<dbReference type="InterPro" id="IPR013264">
    <property type="entry name" value="DNAG_N"/>
</dbReference>
<evidence type="ECO:0000256" key="1">
    <source>
        <dbReference type="ARBA" id="ARBA00022478"/>
    </source>
</evidence>
<evidence type="ECO:0000256" key="13">
    <source>
        <dbReference type="PIRNR" id="PIRNR002811"/>
    </source>
</evidence>
<evidence type="ECO:0000256" key="2">
    <source>
        <dbReference type="ARBA" id="ARBA00022515"/>
    </source>
</evidence>
<feature type="zinc finger region" description="CHC2-type" evidence="12 14">
    <location>
        <begin position="39"/>
        <end position="63"/>
    </location>
</feature>
<keyword evidence="4 12" id="KW-0548">Nucleotidyltransferase</keyword>
<gene>
    <name evidence="16" type="primary">dnaG_2</name>
    <name evidence="12" type="synonym">dnaG</name>
    <name evidence="16" type="ORF">Pmgp_01571</name>
</gene>
<dbReference type="EMBL" id="QFFZ01000013">
    <property type="protein sequence ID" value="TEB11557.1"/>
    <property type="molecule type" value="Genomic_DNA"/>
</dbReference>
<dbReference type="PANTHER" id="PTHR30313">
    <property type="entry name" value="DNA PRIMASE"/>
    <property type="match status" value="1"/>
</dbReference>
<dbReference type="GO" id="GO:0006269">
    <property type="term" value="P:DNA replication, synthesis of primer"/>
    <property type="evidence" value="ECO:0007669"/>
    <property type="project" value="UniProtKB-UniRule"/>
</dbReference>
<dbReference type="InterPro" id="IPR037068">
    <property type="entry name" value="DNA_primase_core_N_sf"/>
</dbReference>
<proteinExistence type="inferred from homology"/>
<keyword evidence="2 12" id="KW-0639">Primosome</keyword>
<keyword evidence="9" id="KW-0460">Magnesium</keyword>
<dbReference type="FunFam" id="3.90.580.10:FF:000001">
    <property type="entry name" value="DNA primase"/>
    <property type="match status" value="1"/>
</dbReference>
<keyword evidence="8 12" id="KW-0862">Zinc</keyword>
<comment type="similarity">
    <text evidence="12 13">Belongs to the DnaG primase family.</text>
</comment>
<comment type="caution">
    <text evidence="16">The sequence shown here is derived from an EMBL/GenBank/DDBJ whole genome shotgun (WGS) entry which is preliminary data.</text>
</comment>
<sequence>MGLIPEEIIETVRLRSDIVEVVSRYVQLKKAGKNHLGLCPFHHEKTPSFTVSQDKQFFHCFGCKVGGNVFRFLMLKENLTFSEAVTVLAQRAGVAIPVSDSPAWQEKDLKRKGLKQANNLARDFFRQVLQRHDAAAPARQYLAGRGLTPEVLERFQIGFAPPGWTSLLDHLGKKGYRPQELVEAGLVIKNEAGRYYDRFRSRVMFPIWDTLGQVVGFGGRVLDDSQPKYLNTPETSFFSKGRTLYGLHLARQPIREKGRVIIVEGYMDVITAHRHGVTNTVASLGTALTAEHGKLLLNYSRDIIIAYDSDTAGVAATIRGLDLLLELGCQVRVITMPDGKDPDDFLSKHGPGPWEELIDRAYTLIEYKLQQAAARGHVKTVADKTEVMRQVFPGLAAKSGVQKEEDLKTIARVLNLSWETVAGEFKRFEENLGKKWTNPDNIAKNTHTIIRKGEKLDARGKAEAVLLRLVLENPARGYKILAELGEEPFRNQQYMTIFKHCLEAGQHPEYRPEGMFSTFENEGQNILSYILTLDIPGDNPDKIMYDYIRSVNRCARHERREELLRQIRAAEKSGNDFQHQNLLRELVFLKNIDEAEKARDFGRVRKLTGEYKQIFCFDTESTLERGGTVHE</sequence>
<comment type="catalytic activity">
    <reaction evidence="12">
        <text>ssDNA + n NTP = ssDNA/pppN(pN)n-1 hybrid + (n-1) diphosphate.</text>
        <dbReference type="EC" id="2.7.7.101"/>
    </reaction>
</comment>
<dbReference type="Gene3D" id="3.90.980.10">
    <property type="entry name" value="DNA primase, catalytic core, N-terminal domain"/>
    <property type="match status" value="1"/>
</dbReference>
<dbReference type="InterPro" id="IPR034151">
    <property type="entry name" value="TOPRIM_DnaG_bac"/>
</dbReference>
<evidence type="ECO:0000259" key="15">
    <source>
        <dbReference type="PROSITE" id="PS50880"/>
    </source>
</evidence>
<keyword evidence="1 12" id="KW-0240">DNA-directed RNA polymerase</keyword>
<dbReference type="CDD" id="cd03364">
    <property type="entry name" value="TOPRIM_DnaG_primases"/>
    <property type="match status" value="1"/>
</dbReference>
<dbReference type="FunFam" id="3.40.1360.10:FF:000002">
    <property type="entry name" value="DNA primase"/>
    <property type="match status" value="1"/>
</dbReference>
<dbReference type="SUPFAM" id="SSF57783">
    <property type="entry name" value="Zinc beta-ribbon"/>
    <property type="match status" value="1"/>
</dbReference>
<dbReference type="Pfam" id="PF08275">
    <property type="entry name" value="DNAG_N"/>
    <property type="match status" value="1"/>
</dbReference>
<comment type="domain">
    <text evidence="12">Contains an N-terminal zinc-binding domain, a central core domain that contains the primase activity, and a C-terminal DnaB-binding domain.</text>
</comment>
<evidence type="ECO:0000256" key="14">
    <source>
        <dbReference type="PIRSR" id="PIRSR002811-1"/>
    </source>
</evidence>
<dbReference type="Gene3D" id="3.90.580.10">
    <property type="entry name" value="Zinc finger, CHC2-type domain"/>
    <property type="match status" value="1"/>
</dbReference>
<comment type="function">
    <text evidence="12 13">RNA polymerase that catalyzes the synthesis of short RNA molecules used as primers for DNA polymerase during DNA replication.</text>
</comment>
<organism evidence="16 17">
    <name type="scientific">Pelotomaculum propionicicum</name>
    <dbReference type="NCBI Taxonomy" id="258475"/>
    <lineage>
        <taxon>Bacteria</taxon>
        <taxon>Bacillati</taxon>
        <taxon>Bacillota</taxon>
        <taxon>Clostridia</taxon>
        <taxon>Eubacteriales</taxon>
        <taxon>Desulfotomaculaceae</taxon>
        <taxon>Pelotomaculum</taxon>
    </lineage>
</organism>
<dbReference type="HAMAP" id="MF_00974">
    <property type="entry name" value="DNA_primase_DnaG"/>
    <property type="match status" value="1"/>
</dbReference>
<dbReference type="GO" id="GO:0003899">
    <property type="term" value="F:DNA-directed RNA polymerase activity"/>
    <property type="evidence" value="ECO:0007669"/>
    <property type="project" value="UniProtKB-UniRule"/>
</dbReference>
<dbReference type="GO" id="GO:1990077">
    <property type="term" value="C:primosome complex"/>
    <property type="evidence" value="ECO:0007669"/>
    <property type="project" value="UniProtKB-KW"/>
</dbReference>